<keyword evidence="17" id="KW-1185">Reference proteome</keyword>
<evidence type="ECO:0000259" key="15">
    <source>
        <dbReference type="Pfam" id="PF07715"/>
    </source>
</evidence>
<keyword evidence="6" id="KW-0408">Iron</keyword>
<gene>
    <name evidence="16" type="ORF">MTR65_08620</name>
</gene>
<evidence type="ECO:0000256" key="2">
    <source>
        <dbReference type="ARBA" id="ARBA00022448"/>
    </source>
</evidence>
<dbReference type="SUPFAM" id="SSF56935">
    <property type="entry name" value="Porins"/>
    <property type="match status" value="1"/>
</dbReference>
<evidence type="ECO:0000256" key="8">
    <source>
        <dbReference type="ARBA" id="ARBA00023077"/>
    </source>
</evidence>
<dbReference type="PANTHER" id="PTHR32552:SF81">
    <property type="entry name" value="TONB-DEPENDENT OUTER MEMBRANE RECEPTOR"/>
    <property type="match status" value="1"/>
</dbReference>
<keyword evidence="16" id="KW-0675">Receptor</keyword>
<keyword evidence="4" id="KW-0410">Iron transport</keyword>
<evidence type="ECO:0000313" key="17">
    <source>
        <dbReference type="Proteomes" id="UP001162802"/>
    </source>
</evidence>
<protein>
    <submittedName>
        <fullName evidence="16">TonB-dependent receptor</fullName>
    </submittedName>
</protein>
<dbReference type="Pfam" id="PF07715">
    <property type="entry name" value="Plug"/>
    <property type="match status" value="1"/>
</dbReference>
<keyword evidence="3 11" id="KW-1134">Transmembrane beta strand</keyword>
<dbReference type="PROSITE" id="PS52016">
    <property type="entry name" value="TONB_DEPENDENT_REC_3"/>
    <property type="match status" value="1"/>
</dbReference>
<organism evidence="16 17">
    <name type="scientific">Novosphingobium mangrovi</name>
    <name type="common">ex Hu et al. 2023</name>
    <dbReference type="NCBI Taxonomy" id="2930094"/>
    <lineage>
        <taxon>Bacteria</taxon>
        <taxon>Pseudomonadati</taxon>
        <taxon>Pseudomonadota</taxon>
        <taxon>Alphaproteobacteria</taxon>
        <taxon>Sphingomonadales</taxon>
        <taxon>Sphingomonadaceae</taxon>
        <taxon>Novosphingobium</taxon>
    </lineage>
</organism>
<keyword evidence="8 12" id="KW-0798">TonB box</keyword>
<dbReference type="Proteomes" id="UP001162802">
    <property type="component" value="Unassembled WGS sequence"/>
</dbReference>
<evidence type="ECO:0000256" key="1">
    <source>
        <dbReference type="ARBA" id="ARBA00004571"/>
    </source>
</evidence>
<proteinExistence type="inferred from homology"/>
<evidence type="ECO:0000256" key="4">
    <source>
        <dbReference type="ARBA" id="ARBA00022496"/>
    </source>
</evidence>
<evidence type="ECO:0000256" key="10">
    <source>
        <dbReference type="ARBA" id="ARBA00023237"/>
    </source>
</evidence>
<comment type="caution">
    <text evidence="16">The sequence shown here is derived from an EMBL/GenBank/DDBJ whole genome shotgun (WGS) entry which is preliminary data.</text>
</comment>
<evidence type="ECO:0000256" key="11">
    <source>
        <dbReference type="PROSITE-ProRule" id="PRU01360"/>
    </source>
</evidence>
<keyword evidence="13" id="KW-0732">Signal</keyword>
<dbReference type="CDD" id="cd01347">
    <property type="entry name" value="ligand_gated_channel"/>
    <property type="match status" value="1"/>
</dbReference>
<keyword evidence="5 11" id="KW-0812">Transmembrane</keyword>
<keyword evidence="10 11" id="KW-0998">Cell outer membrane</keyword>
<keyword evidence="2 11" id="KW-0813">Transport</keyword>
<feature type="signal peptide" evidence="13">
    <location>
        <begin position="1"/>
        <end position="22"/>
    </location>
</feature>
<dbReference type="InterPro" id="IPR012910">
    <property type="entry name" value="Plug_dom"/>
</dbReference>
<keyword evidence="9 11" id="KW-0472">Membrane</keyword>
<comment type="subcellular location">
    <subcellularLocation>
        <location evidence="1 11">Cell outer membrane</location>
        <topology evidence="1 11">Multi-pass membrane protein</topology>
    </subcellularLocation>
</comment>
<accession>A0ABT0AC32</accession>
<feature type="domain" description="TonB-dependent receptor-like beta-barrel" evidence="14">
    <location>
        <begin position="245"/>
        <end position="687"/>
    </location>
</feature>
<feature type="chain" id="PRO_5047450028" evidence="13">
    <location>
        <begin position="23"/>
        <end position="721"/>
    </location>
</feature>
<evidence type="ECO:0000313" key="16">
    <source>
        <dbReference type="EMBL" id="MCJ1960740.1"/>
    </source>
</evidence>
<dbReference type="PANTHER" id="PTHR32552">
    <property type="entry name" value="FERRICHROME IRON RECEPTOR-RELATED"/>
    <property type="match status" value="1"/>
</dbReference>
<dbReference type="InterPro" id="IPR039426">
    <property type="entry name" value="TonB-dep_rcpt-like"/>
</dbReference>
<dbReference type="InterPro" id="IPR000531">
    <property type="entry name" value="Beta-barrel_TonB"/>
</dbReference>
<dbReference type="InterPro" id="IPR036942">
    <property type="entry name" value="Beta-barrel_TonB_sf"/>
</dbReference>
<evidence type="ECO:0000256" key="9">
    <source>
        <dbReference type="ARBA" id="ARBA00023136"/>
    </source>
</evidence>
<evidence type="ECO:0000256" key="5">
    <source>
        <dbReference type="ARBA" id="ARBA00022692"/>
    </source>
</evidence>
<evidence type="ECO:0000256" key="12">
    <source>
        <dbReference type="RuleBase" id="RU003357"/>
    </source>
</evidence>
<feature type="domain" description="TonB-dependent receptor plug" evidence="15">
    <location>
        <begin position="49"/>
        <end position="158"/>
    </location>
</feature>
<dbReference type="EMBL" id="JALHAT010000012">
    <property type="protein sequence ID" value="MCJ1960740.1"/>
    <property type="molecule type" value="Genomic_DNA"/>
</dbReference>
<keyword evidence="7" id="KW-0406">Ion transport</keyword>
<dbReference type="Pfam" id="PF00593">
    <property type="entry name" value="TonB_dep_Rec_b-barrel"/>
    <property type="match status" value="1"/>
</dbReference>
<reference evidence="16" key="1">
    <citation type="submission" date="2022-03" db="EMBL/GenBank/DDBJ databases">
        <title>Identification of a novel bacterium isolated from mangrove sediments.</title>
        <authorList>
            <person name="Pan X."/>
        </authorList>
    </citation>
    <scope>NUCLEOTIDE SEQUENCE</scope>
    <source>
        <strain evidence="16">B2637</strain>
    </source>
</reference>
<sequence length="721" mass="77709">MTKASRWLLAGTAMLAASPALAQEQAPRADTSAYGNDIVVTAQRRESSLQETPISVTALGEQALQDLQIQRTADLQRVTPSLSVTQGTVDPTTLTIFMRGAGQNAGTWVGYESAVGLYIDDLYFASLTGANLDLADLERIEVLRGPQGTLYGRNTLTGAIKYVTKKPDGTSFGSLQAEAGAYDMVRLKGTVSTALSDDWAVLASGNFYDRDGYFSAPALDRDDYGKATEYGGRVALAYTGGGPFGLNASAFYSRAKNDGSVGLATDPVTLEPAASDPYTYVGPIDGYGDVETYGGDLTLSYDVGGATIKSITGVVRNEQDFLADTTAGQPTNTVDGPYALGFDRLESEAGRTQISQELQILGDAMGDKLHYIAGLYYFREKGHQGRSDFLLGLYDLLPQLVDMKTTSYAAYGQLTYDLTPTLSATAGLRYTHETKSVEGYQQNNLTTVLEDRTYGDIDATRKAKSWTPKFGLDWQATPDILAYASVSRGFQAGGFNYLALVNPTNYENGFDPQTVWAYEVGLKTSFLDGRGHLNLAAYRNDFSDIQTNVIVAGSSLTQNAGTARVQGIEGEFSYSPLPGWNLFASGSYNDDKYLDIDPASSAASSGATRLPNVPHWQGSAGFSGRVPDEKLGDLLVGADYSYMGGKYLGGTNAPITYMPDYELVNAYVGWAPPVDSDIELRFSVANLLKEDYYVYGNVLGAYGIRSPGDPRTWKVSVRFSY</sequence>
<evidence type="ECO:0000256" key="6">
    <source>
        <dbReference type="ARBA" id="ARBA00023004"/>
    </source>
</evidence>
<dbReference type="Gene3D" id="2.40.170.20">
    <property type="entry name" value="TonB-dependent receptor, beta-barrel domain"/>
    <property type="match status" value="1"/>
</dbReference>
<evidence type="ECO:0000256" key="13">
    <source>
        <dbReference type="SAM" id="SignalP"/>
    </source>
</evidence>
<dbReference type="RefSeq" id="WP_243799163.1">
    <property type="nucleotide sequence ID" value="NZ_JALHAT010000012.1"/>
</dbReference>
<evidence type="ECO:0000256" key="7">
    <source>
        <dbReference type="ARBA" id="ARBA00023065"/>
    </source>
</evidence>
<evidence type="ECO:0000256" key="3">
    <source>
        <dbReference type="ARBA" id="ARBA00022452"/>
    </source>
</evidence>
<name>A0ABT0AC32_9SPHN</name>
<evidence type="ECO:0000259" key="14">
    <source>
        <dbReference type="Pfam" id="PF00593"/>
    </source>
</evidence>
<comment type="similarity">
    <text evidence="11 12">Belongs to the TonB-dependent receptor family.</text>
</comment>